<dbReference type="GeneID" id="109418786"/>
<dbReference type="Gene3D" id="3.10.10.10">
    <property type="entry name" value="HIV Type 1 Reverse Transcriptase, subunit A, domain 1"/>
    <property type="match status" value="1"/>
</dbReference>
<evidence type="ECO:0000256" key="2">
    <source>
        <dbReference type="SAM" id="MobiDB-lite"/>
    </source>
</evidence>
<dbReference type="CDD" id="cd01647">
    <property type="entry name" value="RT_LTR"/>
    <property type="match status" value="1"/>
</dbReference>
<reference evidence="5" key="1">
    <citation type="journal article" date="2015" name="Proc. Natl. Acad. Sci. U.S.A.">
        <title>Genome sequence of the Asian Tiger mosquito, Aedes albopictus, reveals insights into its biology, genetics, and evolution.</title>
        <authorList>
            <person name="Chen X.G."/>
            <person name="Jiang X."/>
            <person name="Gu J."/>
            <person name="Xu M."/>
            <person name="Wu Y."/>
            <person name="Deng Y."/>
            <person name="Zhang C."/>
            <person name="Bonizzoni M."/>
            <person name="Dermauw W."/>
            <person name="Vontas J."/>
            <person name="Armbruster P."/>
            <person name="Huang X."/>
            <person name="Yang Y."/>
            <person name="Zhang H."/>
            <person name="He W."/>
            <person name="Peng H."/>
            <person name="Liu Y."/>
            <person name="Wu K."/>
            <person name="Chen J."/>
            <person name="Lirakis M."/>
            <person name="Topalis P."/>
            <person name="Van Leeuwen T."/>
            <person name="Hall A.B."/>
            <person name="Jiang X."/>
            <person name="Thorpe C."/>
            <person name="Mueller R.L."/>
            <person name="Sun C."/>
            <person name="Waterhouse R.M."/>
            <person name="Yan G."/>
            <person name="Tu Z.J."/>
            <person name="Fang X."/>
            <person name="James A.A."/>
        </authorList>
    </citation>
    <scope>NUCLEOTIDE SEQUENCE [LARGE SCALE GENOMIC DNA]</scope>
    <source>
        <strain evidence="5">Foshan</strain>
    </source>
</reference>
<dbReference type="InterPro" id="IPR001584">
    <property type="entry name" value="Integrase_cat-core"/>
</dbReference>
<dbReference type="InterPro" id="IPR000477">
    <property type="entry name" value="RT_dom"/>
</dbReference>
<dbReference type="SUPFAM" id="SSF53098">
    <property type="entry name" value="Ribonuclease H-like"/>
    <property type="match status" value="1"/>
</dbReference>
<dbReference type="InterPro" id="IPR043502">
    <property type="entry name" value="DNA/RNA_pol_sf"/>
</dbReference>
<dbReference type="InterPro" id="IPR036397">
    <property type="entry name" value="RNaseH_sf"/>
</dbReference>
<accession>A0ABM1Z8E7</accession>
<dbReference type="PANTHER" id="PTHR37984:SF8">
    <property type="entry name" value="CCHC-TYPE DOMAIN-CONTAINING PROTEIN"/>
    <property type="match status" value="1"/>
</dbReference>
<dbReference type="Pfam" id="PF17919">
    <property type="entry name" value="RT_RNaseH_2"/>
    <property type="match status" value="1"/>
</dbReference>
<feature type="region of interest" description="Disordered" evidence="2">
    <location>
        <begin position="817"/>
        <end position="859"/>
    </location>
</feature>
<reference evidence="4" key="2">
    <citation type="submission" date="2025-05" db="UniProtKB">
        <authorList>
            <consortium name="EnsemblMetazoa"/>
        </authorList>
    </citation>
    <scope>IDENTIFICATION</scope>
    <source>
        <strain evidence="4">Foshan</strain>
    </source>
</reference>
<dbReference type="EnsemblMetazoa" id="AALFPA23_016049.R23385">
    <property type="protein sequence ID" value="AALFPA23_016049.P23385"/>
    <property type="gene ID" value="AALFPA23_016049"/>
</dbReference>
<dbReference type="RefSeq" id="XP_029715860.2">
    <property type="nucleotide sequence ID" value="XM_029860000.2"/>
</dbReference>
<organism evidence="4 5">
    <name type="scientific">Aedes albopictus</name>
    <name type="common">Asian tiger mosquito</name>
    <name type="synonym">Stegomyia albopicta</name>
    <dbReference type="NCBI Taxonomy" id="7160"/>
    <lineage>
        <taxon>Eukaryota</taxon>
        <taxon>Metazoa</taxon>
        <taxon>Ecdysozoa</taxon>
        <taxon>Arthropoda</taxon>
        <taxon>Hexapoda</taxon>
        <taxon>Insecta</taxon>
        <taxon>Pterygota</taxon>
        <taxon>Neoptera</taxon>
        <taxon>Endopterygota</taxon>
        <taxon>Diptera</taxon>
        <taxon>Nematocera</taxon>
        <taxon>Culicoidea</taxon>
        <taxon>Culicidae</taxon>
        <taxon>Culicinae</taxon>
        <taxon>Aedini</taxon>
        <taxon>Aedes</taxon>
        <taxon>Stegomyia</taxon>
    </lineage>
</organism>
<dbReference type="EC" id="2.7.7.49" evidence="1"/>
<dbReference type="Pfam" id="PF00078">
    <property type="entry name" value="RVT_1"/>
    <property type="match status" value="1"/>
</dbReference>
<feature type="compositionally biased region" description="Acidic residues" evidence="2">
    <location>
        <begin position="817"/>
        <end position="830"/>
    </location>
</feature>
<dbReference type="Gene3D" id="1.10.340.70">
    <property type="match status" value="1"/>
</dbReference>
<dbReference type="PROSITE" id="PS50994">
    <property type="entry name" value="INTEGRASE"/>
    <property type="match status" value="1"/>
</dbReference>
<dbReference type="InterPro" id="IPR041588">
    <property type="entry name" value="Integrase_H2C2"/>
</dbReference>
<dbReference type="Pfam" id="PF00665">
    <property type="entry name" value="rve"/>
    <property type="match status" value="1"/>
</dbReference>
<dbReference type="Gene3D" id="3.30.420.10">
    <property type="entry name" value="Ribonuclease H-like superfamily/Ribonuclease H"/>
    <property type="match status" value="1"/>
</dbReference>
<name>A0ABM1Z8E7_AEDAL</name>
<dbReference type="Pfam" id="PF17921">
    <property type="entry name" value="Integrase_H2C2"/>
    <property type="match status" value="1"/>
</dbReference>
<evidence type="ECO:0000259" key="3">
    <source>
        <dbReference type="PROSITE" id="PS50994"/>
    </source>
</evidence>
<evidence type="ECO:0000313" key="4">
    <source>
        <dbReference type="EnsemblMetazoa" id="AALFPA23_016049.P23385"/>
    </source>
</evidence>
<proteinExistence type="predicted"/>
<evidence type="ECO:0000313" key="5">
    <source>
        <dbReference type="Proteomes" id="UP000069940"/>
    </source>
</evidence>
<dbReference type="InterPro" id="IPR050951">
    <property type="entry name" value="Retrovirus_Pol_polyprotein"/>
</dbReference>
<dbReference type="Proteomes" id="UP000069940">
    <property type="component" value="Unassembled WGS sequence"/>
</dbReference>
<sequence length="871" mass="99590">MAAPHTTGLKPPKPLVLGDNMAAQWKAWIRQFDWFSTATQLSEKSPSVQAATLMSAIGDDCIRIYDTFGLRPDEESDLAVIRAKQIRVTDRTAKYLTFGTPWGRYACKRLPFGLASAPEVFQRIMQDTLEGLEGVECSMDDILIHAKNSSQLEERTKQVIRRIHAVGLKLNKEKCVFDQPCVKFLGHVVAEDGLRADPEKLDAIRRLKVPENKHQLQRTLGMITYLSKFVPNLSQITAPLRQLLLKDVAWCWESEQQQSFEEIKRLMMCPPVLAFYDVSEPVTLSVDASSKALGAVLLQRGKPIAYSSKALTSAELNYPQIEKEAAAIRFGCRKFHQYIYGKKLTVETDHKPLESIFKKPLDRSPPRLRRIRLELAQYDPKVVYVKGANIPIPDILSRDVEYDETAEEEEEQLEVHVILQMSSKVSTDLREQTAADTEMRLLNDVIIRGWPESKEEVQPDLRKYWGFRDELAAYDGLIFKSNQIIIPKSLRKKMLEAVHKGHPGVQSCIKRAKQVLFWVNMTRDIQNMIECCSVCQQYQRSNQKSIVVTKEIPDLPFERVASDLFHFRGNEYILIVDSWSNFYDFKKLSRSTSDEVINIMKNWFAVHGIPRVLETDNGPQYSSQDFRKFADEWGFDHKTSSPHFPRSNGLAERFVQVAKNLLKRCHQDGSDVNLALLLSRNTPRNDNIPSPNERLLGRLTRSTLPVTTKILQPKVVEGVKDALCKERQLQKQYADRGARNPAELEPGDKVMVQNTTSKQWFPGEVMSKCEFDRSYLVSDGERILRRNTQYVRKKKMDFPDDNDQGPGALIPSRVVEADSESQESNVEDGTTEVNLDTAADLVPDEEESSQRRTTRSGRVVKLNKKPEFEYY</sequence>
<dbReference type="CDD" id="cd09274">
    <property type="entry name" value="RNase_HI_RT_Ty3"/>
    <property type="match status" value="1"/>
</dbReference>
<dbReference type="PANTHER" id="PTHR37984">
    <property type="entry name" value="PROTEIN CBG26694"/>
    <property type="match status" value="1"/>
</dbReference>
<feature type="domain" description="Integrase catalytic" evidence="3">
    <location>
        <begin position="552"/>
        <end position="662"/>
    </location>
</feature>
<dbReference type="SUPFAM" id="SSF56672">
    <property type="entry name" value="DNA/RNA polymerases"/>
    <property type="match status" value="1"/>
</dbReference>
<dbReference type="InterPro" id="IPR012337">
    <property type="entry name" value="RNaseH-like_sf"/>
</dbReference>
<dbReference type="InterPro" id="IPR043128">
    <property type="entry name" value="Rev_trsase/Diguanyl_cyclase"/>
</dbReference>
<dbReference type="Gene3D" id="3.30.70.270">
    <property type="match status" value="2"/>
</dbReference>
<keyword evidence="5" id="KW-1185">Reference proteome</keyword>
<dbReference type="InterPro" id="IPR041577">
    <property type="entry name" value="RT_RNaseH_2"/>
</dbReference>
<evidence type="ECO:0000256" key="1">
    <source>
        <dbReference type="ARBA" id="ARBA00012493"/>
    </source>
</evidence>
<protein>
    <recommendedName>
        <fullName evidence="1">RNA-directed DNA polymerase</fullName>
        <ecNumber evidence="1">2.7.7.49</ecNumber>
    </recommendedName>
</protein>